<evidence type="ECO:0000313" key="1">
    <source>
        <dbReference type="EMBL" id="MEW5290434.1"/>
    </source>
</evidence>
<dbReference type="Proteomes" id="UP001554567">
    <property type="component" value="Unassembled WGS sequence"/>
</dbReference>
<sequence>MKTRMVILFLIGTVSLNAFGNGLKILELCMNITHSGEVEGCFIELSQSMKIKYTNEFDLYLKSINTQEERPYNKKELTTLSESAKKNWDDYIENECQVESSGYEKGNHGYVLAYNICLIKHYDARIKYYKENRF</sequence>
<comment type="caution">
    <text evidence="1">The sequence shown here is derived from an EMBL/GenBank/DDBJ whole genome shotgun (WGS) entry which is preliminary data.</text>
</comment>
<dbReference type="EMBL" id="JBFKZN010000007">
    <property type="protein sequence ID" value="MEW5290434.1"/>
    <property type="molecule type" value="Genomic_DNA"/>
</dbReference>
<keyword evidence="2" id="KW-1185">Reference proteome</keyword>
<name>A0ABV3N3Q0_9GAMM</name>
<organism evidence="1 2">
    <name type="scientific">Erwinia papayae</name>
    <dbReference type="NCBI Taxonomy" id="206499"/>
    <lineage>
        <taxon>Bacteria</taxon>
        <taxon>Pseudomonadati</taxon>
        <taxon>Pseudomonadota</taxon>
        <taxon>Gammaproteobacteria</taxon>
        <taxon>Enterobacterales</taxon>
        <taxon>Erwiniaceae</taxon>
        <taxon>Erwinia</taxon>
    </lineage>
</organism>
<proteinExistence type="predicted"/>
<dbReference type="RefSeq" id="WP_367167945.1">
    <property type="nucleotide sequence ID" value="NZ_JBFKZN010000007.1"/>
</dbReference>
<dbReference type="Gene3D" id="1.20.1270.180">
    <property type="match status" value="1"/>
</dbReference>
<reference evidence="1 2" key="1">
    <citation type="submission" date="2024-07" db="EMBL/GenBank/DDBJ databases">
        <authorList>
            <person name="Dulla G.F.J."/>
            <person name="Delorm J.G."/>
        </authorList>
    </citation>
    <scope>NUCLEOTIDE SEQUENCE [LARGE SCALE GENOMIC DNA]</scope>
    <source>
        <strain evidence="1 2">JGD 233</strain>
    </source>
</reference>
<evidence type="ECO:0000313" key="2">
    <source>
        <dbReference type="Proteomes" id="UP001554567"/>
    </source>
</evidence>
<gene>
    <name evidence="1" type="ORF">ABW286_14795</name>
</gene>
<accession>A0ABV3N3Q0</accession>
<protein>
    <submittedName>
        <fullName evidence="1">Lysozyme inhibitor LprI family protein</fullName>
    </submittedName>
</protein>